<keyword evidence="4" id="KW-1185">Reference proteome</keyword>
<gene>
    <name evidence="3" type="ORF">FHX46_001001</name>
</gene>
<dbReference type="InterPro" id="IPR036526">
    <property type="entry name" value="C-N_Hydrolase_sf"/>
</dbReference>
<dbReference type="SUPFAM" id="SSF56317">
    <property type="entry name" value="Carbon-nitrogen hydrolase"/>
    <property type="match status" value="1"/>
</dbReference>
<dbReference type="Proteomes" id="UP000754495">
    <property type="component" value="Unassembled WGS sequence"/>
</dbReference>
<protein>
    <submittedName>
        <fullName evidence="3">Amidohydrolase</fullName>
    </submittedName>
</protein>
<evidence type="ECO:0000313" key="4">
    <source>
        <dbReference type="Proteomes" id="UP000754495"/>
    </source>
</evidence>
<dbReference type="InterPro" id="IPR003010">
    <property type="entry name" value="C-N_Hydrolase"/>
</dbReference>
<dbReference type="PANTHER" id="PTHR23088">
    <property type="entry name" value="NITRILASE-RELATED"/>
    <property type="match status" value="1"/>
</dbReference>
<dbReference type="CDD" id="cd07581">
    <property type="entry name" value="nitrilase_3"/>
    <property type="match status" value="1"/>
</dbReference>
<accession>A0ABX0SSZ5</accession>
<proteinExistence type="inferred from homology"/>
<dbReference type="InterPro" id="IPR001110">
    <property type="entry name" value="UPF0012_CS"/>
</dbReference>
<sequence>MRIGLCQITAGTDPTANLDLVARAAAEVAARGARIALFPEATMAAFGTDLRAVAEPLDGPWARKVRSIADEHDLVVVAGMFRPAGGGRVWNTTLVTGSGQHRGYDKIHLYDAYGYRESDRIARGTAPALIEVDGVRFGLATCYDLRFPWLFDLLAKAGARAFLVGASWAAGPGKRAQWELLTRARALDTTSWLVACGHSPPAHTGSRDASPVPAGIGRSVVVDPYGRVRAELGAEPGTAIADLDLDLVERARADLPVLRAHPCPATPSPVSLKGE</sequence>
<evidence type="ECO:0000313" key="3">
    <source>
        <dbReference type="EMBL" id="NIH78471.1"/>
    </source>
</evidence>
<organism evidence="3 4">
    <name type="scientific">Amycolatopsis viridis</name>
    <dbReference type="NCBI Taxonomy" id="185678"/>
    <lineage>
        <taxon>Bacteria</taxon>
        <taxon>Bacillati</taxon>
        <taxon>Actinomycetota</taxon>
        <taxon>Actinomycetes</taxon>
        <taxon>Pseudonocardiales</taxon>
        <taxon>Pseudonocardiaceae</taxon>
        <taxon>Amycolatopsis</taxon>
    </lineage>
</organism>
<dbReference type="PANTHER" id="PTHR23088:SF27">
    <property type="entry name" value="DEAMINATED GLUTATHIONE AMIDASE"/>
    <property type="match status" value="1"/>
</dbReference>
<dbReference type="PROSITE" id="PS50263">
    <property type="entry name" value="CN_HYDROLASE"/>
    <property type="match status" value="1"/>
</dbReference>
<dbReference type="Gene3D" id="3.60.110.10">
    <property type="entry name" value="Carbon-nitrogen hydrolase"/>
    <property type="match status" value="1"/>
</dbReference>
<dbReference type="EMBL" id="JAANOU010000001">
    <property type="protein sequence ID" value="NIH78471.1"/>
    <property type="molecule type" value="Genomic_DNA"/>
</dbReference>
<dbReference type="RefSeq" id="WP_167111075.1">
    <property type="nucleotide sequence ID" value="NZ_JAANOU010000001.1"/>
</dbReference>
<feature type="domain" description="CN hydrolase" evidence="2">
    <location>
        <begin position="1"/>
        <end position="245"/>
    </location>
</feature>
<evidence type="ECO:0000259" key="2">
    <source>
        <dbReference type="PROSITE" id="PS50263"/>
    </source>
</evidence>
<reference evidence="3 4" key="1">
    <citation type="submission" date="2020-03" db="EMBL/GenBank/DDBJ databases">
        <title>Sequencing the genomes of 1000 actinobacteria strains.</title>
        <authorList>
            <person name="Klenk H.-P."/>
        </authorList>
    </citation>
    <scope>NUCLEOTIDE SEQUENCE [LARGE SCALE GENOMIC DNA]</scope>
    <source>
        <strain evidence="3 4">DSM 45668</strain>
    </source>
</reference>
<dbReference type="Pfam" id="PF00795">
    <property type="entry name" value="CN_hydrolase"/>
    <property type="match status" value="1"/>
</dbReference>
<evidence type="ECO:0000256" key="1">
    <source>
        <dbReference type="ARBA" id="ARBA00010613"/>
    </source>
</evidence>
<name>A0ABX0SSZ5_9PSEU</name>
<dbReference type="PROSITE" id="PS01227">
    <property type="entry name" value="UPF0012"/>
    <property type="match status" value="1"/>
</dbReference>
<comment type="similarity">
    <text evidence="1">Belongs to the carbon-nitrogen hydrolase superfamily. NIT1/NIT2 family.</text>
</comment>
<comment type="caution">
    <text evidence="3">The sequence shown here is derived from an EMBL/GenBank/DDBJ whole genome shotgun (WGS) entry which is preliminary data.</text>
</comment>